<dbReference type="Proteomes" id="UP001327225">
    <property type="component" value="Chromosome"/>
</dbReference>
<dbReference type="EMBL" id="CP141059">
    <property type="protein sequence ID" value="WQQ27021.1"/>
    <property type="molecule type" value="Genomic_DNA"/>
</dbReference>
<feature type="chain" id="PRO_5045427562" evidence="2">
    <location>
        <begin position="27"/>
        <end position="119"/>
    </location>
</feature>
<proteinExistence type="predicted"/>
<reference evidence="4" key="1">
    <citation type="submission" date="2023-12" db="EMBL/GenBank/DDBJ databases">
        <title>Novel species in genus Nocardioides.</title>
        <authorList>
            <person name="Zhou H."/>
        </authorList>
    </citation>
    <scope>NUCLEOTIDE SEQUENCE [LARGE SCALE GENOMIC DNA]</scope>
    <source>
        <strain evidence="4">HM61</strain>
    </source>
</reference>
<organism evidence="3 4">
    <name type="scientific">Nocardioides bizhenqiangii</name>
    <dbReference type="NCBI Taxonomy" id="3095076"/>
    <lineage>
        <taxon>Bacteria</taxon>
        <taxon>Bacillati</taxon>
        <taxon>Actinomycetota</taxon>
        <taxon>Actinomycetes</taxon>
        <taxon>Propionibacteriales</taxon>
        <taxon>Nocardioidaceae</taxon>
        <taxon>Nocardioides</taxon>
    </lineage>
</organism>
<keyword evidence="2" id="KW-0732">Signal</keyword>
<protein>
    <submittedName>
        <fullName evidence="3">Uncharacterized protein</fullName>
    </submittedName>
</protein>
<feature type="signal peptide" evidence="2">
    <location>
        <begin position="1"/>
        <end position="26"/>
    </location>
</feature>
<evidence type="ECO:0000313" key="3">
    <source>
        <dbReference type="EMBL" id="WQQ27021.1"/>
    </source>
</evidence>
<evidence type="ECO:0000256" key="1">
    <source>
        <dbReference type="SAM" id="MobiDB-lite"/>
    </source>
</evidence>
<feature type="region of interest" description="Disordered" evidence="1">
    <location>
        <begin position="28"/>
        <end position="119"/>
    </location>
</feature>
<feature type="compositionally biased region" description="Basic and acidic residues" evidence="1">
    <location>
        <begin position="88"/>
        <end position="104"/>
    </location>
</feature>
<accession>A0ABZ0ZSY1</accession>
<evidence type="ECO:0000256" key="2">
    <source>
        <dbReference type="SAM" id="SignalP"/>
    </source>
</evidence>
<keyword evidence="4" id="KW-1185">Reference proteome</keyword>
<name>A0ABZ0ZSY1_9ACTN</name>
<dbReference type="RefSeq" id="WP_322937703.1">
    <property type="nucleotide sequence ID" value="NZ_CP141059.1"/>
</dbReference>
<sequence>MKLRPSHAVAAGAAVLGMLVAAPAIAGVGQASDPGRQPSAGASAEKKSDFRVGSQPKAGVEVKAGTTDFRLGKQPVNRNPQKPTKVAKVRDNDRGVKGLKVTKDRGKRNLPATRDRGVR</sequence>
<evidence type="ECO:0000313" key="4">
    <source>
        <dbReference type="Proteomes" id="UP001327225"/>
    </source>
</evidence>
<gene>
    <name evidence="3" type="ORF">SHK19_02040</name>
</gene>